<dbReference type="CDD" id="cd04301">
    <property type="entry name" value="NAT_SF"/>
    <property type="match status" value="1"/>
</dbReference>
<dbReference type="AlphaFoldDB" id="A0A0L6JI57"/>
<evidence type="ECO:0000259" key="1">
    <source>
        <dbReference type="PROSITE" id="PS51186"/>
    </source>
</evidence>
<comment type="caution">
    <text evidence="2">The sequence shown here is derived from an EMBL/GenBank/DDBJ whole genome shotgun (WGS) entry which is preliminary data.</text>
</comment>
<dbReference type="Proteomes" id="UP000036923">
    <property type="component" value="Unassembled WGS sequence"/>
</dbReference>
<dbReference type="GO" id="GO:0016747">
    <property type="term" value="F:acyltransferase activity, transferring groups other than amino-acyl groups"/>
    <property type="evidence" value="ECO:0007669"/>
    <property type="project" value="InterPro"/>
</dbReference>
<dbReference type="EMBL" id="LGTC01000001">
    <property type="protein sequence ID" value="KNY25536.1"/>
    <property type="molecule type" value="Genomic_DNA"/>
</dbReference>
<keyword evidence="3" id="KW-1185">Reference proteome</keyword>
<feature type="domain" description="N-acetyltransferase" evidence="1">
    <location>
        <begin position="1"/>
        <end position="106"/>
    </location>
</feature>
<keyword evidence="2" id="KW-0808">Transferase</keyword>
<evidence type="ECO:0000313" key="2">
    <source>
        <dbReference type="EMBL" id="KNY25536.1"/>
    </source>
</evidence>
<dbReference type="Gene3D" id="3.40.630.30">
    <property type="match status" value="1"/>
</dbReference>
<dbReference type="InterPro" id="IPR000182">
    <property type="entry name" value="GNAT_dom"/>
</dbReference>
<dbReference type="PROSITE" id="PS51186">
    <property type="entry name" value="GNAT"/>
    <property type="match status" value="1"/>
</dbReference>
<dbReference type="eggNOG" id="COG0456">
    <property type="taxonomic scope" value="Bacteria"/>
</dbReference>
<dbReference type="Pfam" id="PF13508">
    <property type="entry name" value="Acetyltransf_7"/>
    <property type="match status" value="1"/>
</dbReference>
<name>A0A0L6JI57_9FIRM</name>
<dbReference type="SUPFAM" id="SSF55729">
    <property type="entry name" value="Acyl-CoA N-acyltransferases (Nat)"/>
    <property type="match status" value="1"/>
</dbReference>
<gene>
    <name evidence="2" type="ORF">Bccel_0796</name>
</gene>
<proteinExistence type="predicted"/>
<protein>
    <submittedName>
        <fullName evidence="2">GCN5-related N-acetyltransferase</fullName>
    </submittedName>
</protein>
<dbReference type="InterPro" id="IPR016181">
    <property type="entry name" value="Acyl_CoA_acyltransferase"/>
</dbReference>
<accession>A0A0L6JI57</accession>
<dbReference type="STRING" id="398512.Bccel_0796"/>
<sequence length="106" mass="12286">MLDIYNSPSFVGILYFKEEEIKGAIFGNCEQWYEGFHFNLKEMFVSNELQGMGMGRELLKSLEEKLRVMQVGTIILFTSKGNLTSEFYIKNGFKELGFMAMMDKNI</sequence>
<organism evidence="2 3">
    <name type="scientific">Pseudobacteroides cellulosolvens ATCC 35603 = DSM 2933</name>
    <dbReference type="NCBI Taxonomy" id="398512"/>
    <lineage>
        <taxon>Bacteria</taxon>
        <taxon>Bacillati</taxon>
        <taxon>Bacillota</taxon>
        <taxon>Clostridia</taxon>
        <taxon>Eubacteriales</taxon>
        <taxon>Oscillospiraceae</taxon>
        <taxon>Pseudobacteroides</taxon>
    </lineage>
</organism>
<evidence type="ECO:0000313" key="3">
    <source>
        <dbReference type="Proteomes" id="UP000036923"/>
    </source>
</evidence>
<reference evidence="3" key="1">
    <citation type="submission" date="2015-07" db="EMBL/GenBank/DDBJ databases">
        <title>Near-Complete Genome Sequence of the Cellulolytic Bacterium Bacteroides (Pseudobacteroides) cellulosolvens ATCC 35603.</title>
        <authorList>
            <person name="Dassa B."/>
            <person name="Utturkar S.M."/>
            <person name="Klingeman D.M."/>
            <person name="Hurt R.A."/>
            <person name="Keller M."/>
            <person name="Xu J."/>
            <person name="Reddy Y.H.K."/>
            <person name="Borovok I."/>
            <person name="Grinberg I.R."/>
            <person name="Lamed R."/>
            <person name="Zhivin O."/>
            <person name="Bayer E.A."/>
            <person name="Brown S.D."/>
        </authorList>
    </citation>
    <scope>NUCLEOTIDE SEQUENCE [LARGE SCALE GENOMIC DNA]</scope>
    <source>
        <strain evidence="3">DSM 2933</strain>
    </source>
</reference>